<evidence type="ECO:0000256" key="9">
    <source>
        <dbReference type="ARBA" id="ARBA00022860"/>
    </source>
</evidence>
<dbReference type="Gene3D" id="1.20.120.720">
    <property type="entry name" value="Myosin VI head, motor domain, U50 subdomain"/>
    <property type="match status" value="1"/>
</dbReference>
<keyword evidence="5" id="KW-0677">Repeat</keyword>
<comment type="subcellular location">
    <subcellularLocation>
        <location evidence="1">Cytoplasm</location>
        <location evidence="1">Cell cortex</location>
    </subcellularLocation>
</comment>
<keyword evidence="6 16" id="KW-0547">Nucleotide-binding</keyword>
<proteinExistence type="inferred from homology"/>
<evidence type="ECO:0000256" key="2">
    <source>
        <dbReference type="ARBA" id="ARBA00008314"/>
    </source>
</evidence>
<dbReference type="InterPro" id="IPR001609">
    <property type="entry name" value="Myosin_head_motor_dom-like"/>
</dbReference>
<feature type="domain" description="Myosin motor" evidence="17">
    <location>
        <begin position="15"/>
        <end position="701"/>
    </location>
</feature>
<evidence type="ECO:0000313" key="19">
    <source>
        <dbReference type="EMBL" id="KAL2081581.1"/>
    </source>
</evidence>
<dbReference type="AlphaFoldDB" id="A0ABD1J310"/>
<keyword evidence="11 16" id="KW-0505">Motor protein</keyword>
<dbReference type="InterPro" id="IPR036961">
    <property type="entry name" value="Kinesin_motor_dom_sf"/>
</dbReference>
<evidence type="ECO:0000259" key="17">
    <source>
        <dbReference type="PROSITE" id="PS51456"/>
    </source>
</evidence>
<feature type="region of interest" description="Actin-binding" evidence="16">
    <location>
        <begin position="578"/>
        <end position="600"/>
    </location>
</feature>
<dbReference type="Gene3D" id="1.20.58.530">
    <property type="match status" value="1"/>
</dbReference>
<dbReference type="SMART" id="SM00015">
    <property type="entry name" value="IQ"/>
    <property type="match status" value="5"/>
</dbReference>
<dbReference type="InterPro" id="IPR036072">
    <property type="entry name" value="MYSc_Myo1"/>
</dbReference>
<dbReference type="PROSITE" id="PS51456">
    <property type="entry name" value="MYOSIN_MOTOR"/>
    <property type="match status" value="1"/>
</dbReference>
<dbReference type="Gene3D" id="6.20.240.20">
    <property type="match status" value="1"/>
</dbReference>
<dbReference type="EMBL" id="JBHFQA010000020">
    <property type="protein sequence ID" value="KAL2081581.1"/>
    <property type="molecule type" value="Genomic_DNA"/>
</dbReference>
<dbReference type="PANTHER" id="PTHR13140:SF802">
    <property type="entry name" value="UNCONVENTIONAL MYOSIN-IB ISOFORM X1"/>
    <property type="match status" value="1"/>
</dbReference>
<keyword evidence="20" id="KW-1185">Reference proteome</keyword>
<keyword evidence="3" id="KW-1017">Isopeptide bond</keyword>
<evidence type="ECO:0000256" key="1">
    <source>
        <dbReference type="ARBA" id="ARBA00004544"/>
    </source>
</evidence>
<dbReference type="FunFam" id="1.20.120.720:FF:000004">
    <property type="entry name" value="unconventional myosin-Ib isoform X1"/>
    <property type="match status" value="1"/>
</dbReference>
<dbReference type="GO" id="GO:0003774">
    <property type="term" value="F:cytoskeletal motor activity"/>
    <property type="evidence" value="ECO:0007669"/>
    <property type="project" value="UniProtKB-UniRule"/>
</dbReference>
<dbReference type="GO" id="GO:0005516">
    <property type="term" value="F:calmodulin binding"/>
    <property type="evidence" value="ECO:0007669"/>
    <property type="project" value="UniProtKB-KW"/>
</dbReference>
<keyword evidence="8" id="KW-0832">Ubl conjugation</keyword>
<evidence type="ECO:0000259" key="18">
    <source>
        <dbReference type="PROSITE" id="PS51757"/>
    </source>
</evidence>
<protein>
    <recommendedName>
        <fullName evidence="14">Unconventional myosin-Ib</fullName>
    </recommendedName>
    <alternativeName>
        <fullName evidence="15">Myosin I alpha</fullName>
    </alternativeName>
</protein>
<reference evidence="19 20" key="1">
    <citation type="submission" date="2024-09" db="EMBL/GenBank/DDBJ databases">
        <title>A chromosome-level genome assembly of Gray's grenadier anchovy, Coilia grayii.</title>
        <authorList>
            <person name="Fu Z."/>
        </authorList>
    </citation>
    <scope>NUCLEOTIDE SEQUENCE [LARGE SCALE GENOMIC DNA]</scope>
    <source>
        <strain evidence="19">G4</strain>
        <tissue evidence="19">Muscle</tissue>
    </source>
</reference>
<keyword evidence="12 16" id="KW-0009">Actin-binding</keyword>
<keyword evidence="9" id="KW-0112">Calmodulin-binding</keyword>
<name>A0ABD1J310_9TELE</name>
<dbReference type="Gene3D" id="1.10.10.820">
    <property type="match status" value="1"/>
</dbReference>
<feature type="domain" description="TH1" evidence="18">
    <location>
        <begin position="923"/>
        <end position="1109"/>
    </location>
</feature>
<evidence type="ECO:0000256" key="8">
    <source>
        <dbReference type="ARBA" id="ARBA00022843"/>
    </source>
</evidence>
<gene>
    <name evidence="19" type="ORF">ACEWY4_023434</name>
</gene>
<evidence type="ECO:0000256" key="13">
    <source>
        <dbReference type="ARBA" id="ARBA00058091"/>
    </source>
</evidence>
<dbReference type="InterPro" id="IPR000048">
    <property type="entry name" value="IQ_motif_EF-hand-BS"/>
</dbReference>
<keyword evidence="10 16" id="KW-0518">Myosin</keyword>
<evidence type="ECO:0000256" key="10">
    <source>
        <dbReference type="ARBA" id="ARBA00023123"/>
    </source>
</evidence>
<sequence>MSKMEVKTSLLDNMIGVGDMVLLEPLTEESFIENLRKRFDHSEIYTYIGSVVISMNPYKHLSIYTADKVEEYRNRNFYELSPHIYALSDEAYRSLRDQDKDQCILITGESGAGKTEASKLVMSYVAAVCGKGQEVNKVKEQLLQSNPVLEAFGNAKTVRNDNSSRFGKYMDIEFDFKGDPIGGVISNYLLEKSRVVKQPRGERNFHIFYQLLSGASEDTLKKLKLDRDFSKYNYLSLDSATVNGLDDAANFRTVRNAMQIVGFMEDEVQSVLELVAAVLKLGNIEFKPESRVNGFDESRVKDKNDLKEMCELLGIDQSVLERAFSFRTVEARSDKVSTTLNVAQAYYARDALAKNLYSRLFSWLVTRINESIKAQTKTRKKVMGVLDIYGFEIFEDNSFEQFIINYCNEKLQQIFIELTLREEQEEYVREGIEWTNIEYFNNAIICDLIENNQNGILAMLDEECLRPGTVTDETFLDKLNTICAEHQHFESRQSKNSKFLTDHSLPHNCFRIQHYAGKVLYRVEGFVDKNNDLLYRDLSQAMFKANHSIMRALFPEGNPAKVNLKRPPTAGFQFRASVATLMKNLQTKNPNYIRCIKPNDKKSAHIFTESLVCHQVRYLGLMENVRVRRAGYAFRQAYEPCLERYKMLCKQTWPHWKGPAREGVEVLLNNLQVAPEEYSYGRSKVFIRNPRTLFFLEEKRRQCLEDLATLIQKIYRGWKCRTHFLLLKKSQVVVAAWYRRYAQQKKYQKIKSATVVMQSFIRGWKARKILRELKYQKRCEEAVTTIAAYWHGTQARRELKRLKEEARRKHAVAVIWAYWLGLKVRREYRKFFRANAGRKIYEFTIQRIMQQYFLGLKNTMPSMSPIDKTWPVRRYQFLDGAHKELRRIFHLWRCKKYRSQFTEEKKAIYEEKLQASELFKDKKALYPSSVSQPFKGDYLEINKNPKYQKLNSMVEEKILLADIVNKINRANGKGAPRIFVLTKNNFVLADQKTGQVKASVPLPDLSSVSVSTQADGFFALKLKEGTTSAAKGDFLLSSDHLIEIITKLQRTGAAAASRDQINVDISDEFLVQFKQDKVCVKFIQGSPKNGSNAACKRKNNRLLEVSVPSP</sequence>
<evidence type="ECO:0000256" key="11">
    <source>
        <dbReference type="ARBA" id="ARBA00023175"/>
    </source>
</evidence>
<dbReference type="InterPro" id="IPR010926">
    <property type="entry name" value="Myosin_TH1"/>
</dbReference>
<organism evidence="19 20">
    <name type="scientific">Coilia grayii</name>
    <name type="common">Gray's grenadier anchovy</name>
    <dbReference type="NCBI Taxonomy" id="363190"/>
    <lineage>
        <taxon>Eukaryota</taxon>
        <taxon>Metazoa</taxon>
        <taxon>Chordata</taxon>
        <taxon>Craniata</taxon>
        <taxon>Vertebrata</taxon>
        <taxon>Euteleostomi</taxon>
        <taxon>Actinopterygii</taxon>
        <taxon>Neopterygii</taxon>
        <taxon>Teleostei</taxon>
        <taxon>Clupei</taxon>
        <taxon>Clupeiformes</taxon>
        <taxon>Clupeoidei</taxon>
        <taxon>Engraulidae</taxon>
        <taxon>Coilinae</taxon>
        <taxon>Coilia</taxon>
    </lineage>
</organism>
<evidence type="ECO:0000256" key="16">
    <source>
        <dbReference type="PROSITE-ProRule" id="PRU00782"/>
    </source>
</evidence>
<evidence type="ECO:0000313" key="20">
    <source>
        <dbReference type="Proteomes" id="UP001591681"/>
    </source>
</evidence>
<dbReference type="Pfam" id="PF00612">
    <property type="entry name" value="IQ"/>
    <property type="match status" value="2"/>
</dbReference>
<dbReference type="Pfam" id="PF06017">
    <property type="entry name" value="Myosin_TH1"/>
    <property type="match status" value="1"/>
</dbReference>
<comment type="caution">
    <text evidence="19">The sequence shown here is derived from an EMBL/GenBank/DDBJ whole genome shotgun (WGS) entry which is preliminary data.</text>
</comment>
<evidence type="ECO:0000256" key="5">
    <source>
        <dbReference type="ARBA" id="ARBA00022737"/>
    </source>
</evidence>
<evidence type="ECO:0000256" key="4">
    <source>
        <dbReference type="ARBA" id="ARBA00022553"/>
    </source>
</evidence>
<evidence type="ECO:0000256" key="15">
    <source>
        <dbReference type="ARBA" id="ARBA00083826"/>
    </source>
</evidence>
<dbReference type="SMART" id="SM00242">
    <property type="entry name" value="MYSc"/>
    <property type="match status" value="1"/>
</dbReference>
<keyword evidence="7 16" id="KW-0067">ATP-binding</keyword>
<evidence type="ECO:0000256" key="14">
    <source>
        <dbReference type="ARBA" id="ARBA00068082"/>
    </source>
</evidence>
<dbReference type="Pfam" id="PF00063">
    <property type="entry name" value="Myosin_head"/>
    <property type="match status" value="1"/>
</dbReference>
<dbReference type="GO" id="GO:0005524">
    <property type="term" value="F:ATP binding"/>
    <property type="evidence" value="ECO:0007669"/>
    <property type="project" value="UniProtKB-UniRule"/>
</dbReference>
<evidence type="ECO:0000256" key="7">
    <source>
        <dbReference type="ARBA" id="ARBA00022840"/>
    </source>
</evidence>
<dbReference type="Gene3D" id="1.20.5.190">
    <property type="match status" value="2"/>
</dbReference>
<feature type="binding site" evidence="16">
    <location>
        <begin position="108"/>
        <end position="115"/>
    </location>
    <ligand>
        <name>ATP</name>
        <dbReference type="ChEBI" id="CHEBI:30616"/>
    </ligand>
</feature>
<evidence type="ECO:0000256" key="12">
    <source>
        <dbReference type="ARBA" id="ARBA00023203"/>
    </source>
</evidence>
<dbReference type="CDD" id="cd01378">
    <property type="entry name" value="MYSc_Myo1"/>
    <property type="match status" value="1"/>
</dbReference>
<dbReference type="FunFam" id="3.40.850.10:FF:000101">
    <property type="entry name" value="Slow myosin heavy chain 2"/>
    <property type="match status" value="1"/>
</dbReference>
<comment type="function">
    <text evidence="13">Motor protein that may participate in process critical to neuronal development and function such as cell migration, neurite outgrowth and vesicular transport.</text>
</comment>
<evidence type="ECO:0000256" key="6">
    <source>
        <dbReference type="ARBA" id="ARBA00022741"/>
    </source>
</evidence>
<dbReference type="PROSITE" id="PS51757">
    <property type="entry name" value="TH1"/>
    <property type="match status" value="1"/>
</dbReference>
<dbReference type="InterPro" id="IPR027417">
    <property type="entry name" value="P-loop_NTPase"/>
</dbReference>
<accession>A0ABD1J310</accession>
<comment type="similarity">
    <text evidence="2 16">Belongs to the TRAFAC class myosin-kinesin ATPase superfamily. Myosin family.</text>
</comment>
<dbReference type="PROSITE" id="PS50096">
    <property type="entry name" value="IQ"/>
    <property type="match status" value="4"/>
</dbReference>
<dbReference type="FunFam" id="1.20.58.530:FF:000004">
    <property type="entry name" value="Unconventional myosin ID"/>
    <property type="match status" value="1"/>
</dbReference>
<dbReference type="Gene3D" id="3.40.850.10">
    <property type="entry name" value="Kinesin motor domain"/>
    <property type="match status" value="1"/>
</dbReference>
<dbReference type="FunFam" id="1.20.5.190:FF:000007">
    <property type="entry name" value="Myosin-ib isoform 2"/>
    <property type="match status" value="1"/>
</dbReference>
<keyword evidence="4" id="KW-0597">Phosphoprotein</keyword>
<dbReference type="GO" id="GO:0005938">
    <property type="term" value="C:cell cortex"/>
    <property type="evidence" value="ECO:0007669"/>
    <property type="project" value="UniProtKB-SubCell"/>
</dbReference>
<dbReference type="Proteomes" id="UP001591681">
    <property type="component" value="Unassembled WGS sequence"/>
</dbReference>
<dbReference type="PRINTS" id="PR00193">
    <property type="entry name" value="MYOSINHEAVY"/>
</dbReference>
<dbReference type="GO" id="GO:0003779">
    <property type="term" value="F:actin binding"/>
    <property type="evidence" value="ECO:0007669"/>
    <property type="project" value="UniProtKB-KW"/>
</dbReference>
<dbReference type="GO" id="GO:0016459">
    <property type="term" value="C:myosin complex"/>
    <property type="evidence" value="ECO:0007669"/>
    <property type="project" value="UniProtKB-KW"/>
</dbReference>
<dbReference type="SUPFAM" id="SSF52540">
    <property type="entry name" value="P-loop containing nucleoside triphosphate hydrolases"/>
    <property type="match status" value="2"/>
</dbReference>
<dbReference type="PANTHER" id="PTHR13140">
    <property type="entry name" value="MYOSIN"/>
    <property type="match status" value="1"/>
</dbReference>
<dbReference type="FunFam" id="1.20.5.4820:FF:000013">
    <property type="entry name" value="LOW QUALITY PROTEIN: unconventional myosin-Ib"/>
    <property type="match status" value="1"/>
</dbReference>
<dbReference type="FunFam" id="1.10.10.820:FF:000001">
    <property type="entry name" value="Myosin heavy chain"/>
    <property type="match status" value="1"/>
</dbReference>
<evidence type="ECO:0000256" key="3">
    <source>
        <dbReference type="ARBA" id="ARBA00022499"/>
    </source>
</evidence>